<evidence type="ECO:0000256" key="1">
    <source>
        <dbReference type="SAM" id="MobiDB-lite"/>
    </source>
</evidence>
<feature type="compositionally biased region" description="Basic residues" evidence="1">
    <location>
        <begin position="386"/>
        <end position="399"/>
    </location>
</feature>
<accession>A0A6J4LNX1</accession>
<dbReference type="EMBL" id="CADCTU010000579">
    <property type="protein sequence ID" value="CAA9334087.1"/>
    <property type="molecule type" value="Genomic_DNA"/>
</dbReference>
<dbReference type="AlphaFoldDB" id="A0A6J4LNX1"/>
<dbReference type="GO" id="GO:0051301">
    <property type="term" value="P:cell division"/>
    <property type="evidence" value="ECO:0007669"/>
    <property type="project" value="UniProtKB-KW"/>
</dbReference>
<keyword evidence="2" id="KW-0132">Cell division</keyword>
<sequence length="421" mass="47082">APRRRGLPLARGRDHRARGHPREQGPRRPHHPRRRGGRVRRRRDGGHRARDHRQLPAGRGIVRRHVVPGAPSEHQPRRVRRHRRGVPRPPEPAGHRRGGGGDPRDAVGAGRHRDLGRLQAVPLQGQGARVGGLRRAQRRVARDRRRRHRARAQLLGDREPDRRAGGHHQRHAQGPAVRRLRPDRQDGRDRRPAVPRDRRVPRHRRLPQDAGRARPRPPARDRAHRDRAAAPEPLDAGGHAHGEAAAGRRAGAGDGRRHRAHARAPRAAAGAGEQLPPRHAGPDDGGVRQAVRHDLHRGPLPLRRRADGRRRGGRRDHDDLGHRAHARDRRPQGARRHAGHDPLAVPRRGGHAHEHRRRVRPGRRHGGGAARAQLHVDPGCRPARGGGRRARRERAHRRTLRDGAGRPRVAARPGRGAAARV</sequence>
<gene>
    <name evidence="2" type="ORF">AVDCRST_MAG11-2614</name>
</gene>
<reference evidence="2" key="1">
    <citation type="submission" date="2020-02" db="EMBL/GenBank/DDBJ databases">
        <authorList>
            <person name="Meier V. D."/>
        </authorList>
    </citation>
    <scope>NUCLEOTIDE SEQUENCE</scope>
    <source>
        <strain evidence="2">AVDCRST_MAG11</strain>
    </source>
</reference>
<feature type="compositionally biased region" description="Basic and acidic residues" evidence="1">
    <location>
        <begin position="280"/>
        <end position="297"/>
    </location>
</feature>
<feature type="compositionally biased region" description="Basic residues" evidence="1">
    <location>
        <begin position="77"/>
        <end position="86"/>
    </location>
</feature>
<feature type="region of interest" description="Disordered" evidence="1">
    <location>
        <begin position="1"/>
        <end position="421"/>
    </location>
</feature>
<organism evidence="2">
    <name type="scientific">uncultured Gemmatimonadaceae bacterium</name>
    <dbReference type="NCBI Taxonomy" id="246130"/>
    <lineage>
        <taxon>Bacteria</taxon>
        <taxon>Pseudomonadati</taxon>
        <taxon>Gemmatimonadota</taxon>
        <taxon>Gemmatimonadia</taxon>
        <taxon>Gemmatimonadales</taxon>
        <taxon>Gemmatimonadaceae</taxon>
        <taxon>environmental samples</taxon>
    </lineage>
</organism>
<proteinExistence type="predicted"/>
<feature type="non-terminal residue" evidence="2">
    <location>
        <position position="1"/>
    </location>
</feature>
<feature type="compositionally biased region" description="Basic residues" evidence="1">
    <location>
        <begin position="323"/>
        <end position="338"/>
    </location>
</feature>
<protein>
    <submittedName>
        <fullName evidence="2">Cell division protein FtsX</fullName>
    </submittedName>
</protein>
<feature type="compositionally biased region" description="Low complexity" evidence="1">
    <location>
        <begin position="123"/>
        <end position="134"/>
    </location>
</feature>
<keyword evidence="2" id="KW-0131">Cell cycle</keyword>
<feature type="compositionally biased region" description="Basic and acidic residues" evidence="1">
    <location>
        <begin position="180"/>
        <end position="198"/>
    </location>
</feature>
<feature type="compositionally biased region" description="Basic residues" evidence="1">
    <location>
        <begin position="302"/>
        <end position="314"/>
    </location>
</feature>
<evidence type="ECO:0000313" key="2">
    <source>
        <dbReference type="EMBL" id="CAA9334087.1"/>
    </source>
</evidence>
<feature type="non-terminal residue" evidence="2">
    <location>
        <position position="421"/>
    </location>
</feature>
<name>A0A6J4LNX1_9BACT</name>
<feature type="compositionally biased region" description="Low complexity" evidence="1">
    <location>
        <begin position="406"/>
        <end position="421"/>
    </location>
</feature>
<feature type="compositionally biased region" description="Basic and acidic residues" evidence="1">
    <location>
        <begin position="218"/>
        <end position="229"/>
    </location>
</feature>
<feature type="compositionally biased region" description="Basic residues" evidence="1">
    <location>
        <begin position="135"/>
        <end position="151"/>
    </location>
</feature>
<feature type="compositionally biased region" description="Basic residues" evidence="1">
    <location>
        <begin position="27"/>
        <end position="45"/>
    </location>
</feature>
<feature type="compositionally biased region" description="Basic residues" evidence="1">
    <location>
        <begin position="348"/>
        <end position="366"/>
    </location>
</feature>